<organism evidence="2 3">
    <name type="scientific">Mesobaculum littorinae</name>
    <dbReference type="NCBI Taxonomy" id="2486419"/>
    <lineage>
        <taxon>Bacteria</taxon>
        <taxon>Pseudomonadati</taxon>
        <taxon>Pseudomonadota</taxon>
        <taxon>Alphaproteobacteria</taxon>
        <taxon>Rhodobacterales</taxon>
        <taxon>Roseobacteraceae</taxon>
        <taxon>Mesobaculum</taxon>
    </lineage>
</organism>
<dbReference type="Pfam" id="PF03576">
    <property type="entry name" value="Peptidase_S58"/>
    <property type="match status" value="1"/>
</dbReference>
<evidence type="ECO:0000313" key="2">
    <source>
        <dbReference type="EMBL" id="RVV96902.1"/>
    </source>
</evidence>
<evidence type="ECO:0000256" key="1">
    <source>
        <dbReference type="ARBA" id="ARBA00007068"/>
    </source>
</evidence>
<name>A0A438AE31_9RHOB</name>
<dbReference type="InterPro" id="IPR016117">
    <property type="entry name" value="ArgJ-like_dom_sf"/>
</dbReference>
<dbReference type="SUPFAM" id="SSF56266">
    <property type="entry name" value="DmpA/ArgJ-like"/>
    <property type="match status" value="1"/>
</dbReference>
<dbReference type="OrthoDB" id="9808347at2"/>
<dbReference type="GO" id="GO:0004177">
    <property type="term" value="F:aminopeptidase activity"/>
    <property type="evidence" value="ECO:0007669"/>
    <property type="project" value="TreeGrafter"/>
</dbReference>
<dbReference type="InterPro" id="IPR005321">
    <property type="entry name" value="Peptidase_S58_DmpA"/>
</dbReference>
<sequence length="348" mass="34605">MTDNDTAGAPGPRNLITDVPGLLVGHAADARIKTGVTVLTGRDRLAAAVHVMGGAPGTRETDLLRPENSVERIDAIALSGGSALGLAAGSGVADALRAEGRGHVAAGFAIPIVPGAIIFDLMAGGDTGWQENPYPALGTQALAAADEDFALGTAGAGTGALAGRLKGGVGSASWRLPCGTMVGALVVANPVGSVCHPRTGQFWAAGAEIGAEFGDAGLPPAPGPDLPQTKFAPGAPPPDGAATTIAVVATDAQLGKPALTRMAMAAQDGMARAILPSHTPFDGDLVFAVSTGARPAAADDRALWIGHYAAQCLSRAIARAVHAATPAEGDPFPTWQGWRAAHAASSAV</sequence>
<dbReference type="EMBL" id="RQXX01000007">
    <property type="protein sequence ID" value="RVV96902.1"/>
    <property type="molecule type" value="Genomic_DNA"/>
</dbReference>
<dbReference type="PANTHER" id="PTHR36512:SF3">
    <property type="entry name" value="BLR5678 PROTEIN"/>
    <property type="match status" value="1"/>
</dbReference>
<comment type="similarity">
    <text evidence="1">Belongs to the peptidase S58 family.</text>
</comment>
<keyword evidence="3" id="KW-1185">Reference proteome</keyword>
<dbReference type="Proteomes" id="UP000285908">
    <property type="component" value="Unassembled WGS sequence"/>
</dbReference>
<evidence type="ECO:0000313" key="3">
    <source>
        <dbReference type="Proteomes" id="UP000285908"/>
    </source>
</evidence>
<protein>
    <submittedName>
        <fullName evidence="2">Peptidase S58 family protein</fullName>
    </submittedName>
</protein>
<proteinExistence type="inferred from homology"/>
<comment type="caution">
    <text evidence="2">The sequence shown here is derived from an EMBL/GenBank/DDBJ whole genome shotgun (WGS) entry which is preliminary data.</text>
</comment>
<gene>
    <name evidence="2" type="ORF">EKE94_16290</name>
</gene>
<dbReference type="RefSeq" id="WP_127907696.1">
    <property type="nucleotide sequence ID" value="NZ_RQXX01000007.1"/>
</dbReference>
<accession>A0A438AE31</accession>
<dbReference type="AlphaFoldDB" id="A0A438AE31"/>
<dbReference type="Gene3D" id="3.60.70.12">
    <property type="entry name" value="L-amino peptidase D-ALA esterase/amidase"/>
    <property type="match status" value="1"/>
</dbReference>
<dbReference type="PANTHER" id="PTHR36512">
    <property type="entry name" value="D-AMINOPEPTIDASE"/>
    <property type="match status" value="1"/>
</dbReference>
<dbReference type="CDD" id="cd02252">
    <property type="entry name" value="nylC_like"/>
    <property type="match status" value="1"/>
</dbReference>
<reference evidence="2 3" key="1">
    <citation type="submission" date="2018-11" db="EMBL/GenBank/DDBJ databases">
        <title>Mesobaculum littorinae gen. nov., sp. nov., isolated from Littorina scabra that represents a novel genus of the order Rhodobacteraceae.</title>
        <authorList>
            <person name="Li F."/>
        </authorList>
    </citation>
    <scope>NUCLEOTIDE SEQUENCE [LARGE SCALE GENOMIC DNA]</scope>
    <source>
        <strain evidence="2 3">M0103</strain>
    </source>
</reference>